<feature type="non-terminal residue" evidence="1">
    <location>
        <position position="84"/>
    </location>
</feature>
<dbReference type="Pfam" id="PF13342">
    <property type="entry name" value="Toprim_Crpt"/>
    <property type="match status" value="1"/>
</dbReference>
<keyword evidence="1" id="KW-0413">Isomerase</keyword>
<proteinExistence type="predicted"/>
<name>A0A414PH36_BACSE</name>
<protein>
    <submittedName>
        <fullName evidence="1">Type IA DNA topoisomerase</fullName>
    </submittedName>
</protein>
<reference evidence="1 2" key="1">
    <citation type="submission" date="2018-08" db="EMBL/GenBank/DDBJ databases">
        <title>A genome reference for cultivated species of the human gut microbiota.</title>
        <authorList>
            <person name="Zou Y."/>
            <person name="Xue W."/>
            <person name="Luo G."/>
        </authorList>
    </citation>
    <scope>NUCLEOTIDE SEQUENCE [LARGE SCALE GENOMIC DNA]</scope>
    <source>
        <strain evidence="1 2">AM25-16</strain>
    </source>
</reference>
<sequence length="84" mass="9455">RMRFYGKVVRCDNTECGLPVFRLKAGRTLSDDEIKDLLTEGHTKLLKGFKSKQGKSFDAVVAFDGEYNTTFVFPEAKKGKKFSG</sequence>
<dbReference type="AlphaFoldDB" id="A0A414PH36"/>
<evidence type="ECO:0000313" key="2">
    <source>
        <dbReference type="Proteomes" id="UP000283762"/>
    </source>
</evidence>
<dbReference type="EMBL" id="QRHJ01000122">
    <property type="protein sequence ID" value="RHF67463.1"/>
    <property type="molecule type" value="Genomic_DNA"/>
</dbReference>
<accession>A0A414PH36</accession>
<organism evidence="1 2">
    <name type="scientific">Bacteroides stercoris</name>
    <dbReference type="NCBI Taxonomy" id="46506"/>
    <lineage>
        <taxon>Bacteria</taxon>
        <taxon>Pseudomonadati</taxon>
        <taxon>Bacteroidota</taxon>
        <taxon>Bacteroidia</taxon>
        <taxon>Bacteroidales</taxon>
        <taxon>Bacteroidaceae</taxon>
        <taxon>Bacteroides</taxon>
    </lineage>
</organism>
<dbReference type="InterPro" id="IPR025589">
    <property type="entry name" value="Toprim_C_rpt"/>
</dbReference>
<evidence type="ECO:0000313" key="1">
    <source>
        <dbReference type="EMBL" id="RHF67463.1"/>
    </source>
</evidence>
<comment type="caution">
    <text evidence="1">The sequence shown here is derived from an EMBL/GenBank/DDBJ whole genome shotgun (WGS) entry which is preliminary data.</text>
</comment>
<gene>
    <name evidence="1" type="ORF">DW668_18720</name>
</gene>
<dbReference type="Proteomes" id="UP000283762">
    <property type="component" value="Unassembled WGS sequence"/>
</dbReference>
<feature type="non-terminal residue" evidence="1">
    <location>
        <position position="1"/>
    </location>
</feature>
<dbReference type="RefSeq" id="WP_182426152.1">
    <property type="nucleotide sequence ID" value="NZ_QRHJ01000122.1"/>
</dbReference>
<dbReference type="GO" id="GO:0016853">
    <property type="term" value="F:isomerase activity"/>
    <property type="evidence" value="ECO:0007669"/>
    <property type="project" value="UniProtKB-KW"/>
</dbReference>